<keyword evidence="9" id="KW-0119">Carbohydrate metabolism</keyword>
<dbReference type="EC" id="3.2.1.14" evidence="4"/>
<dbReference type="PANTHER" id="PTHR11177">
    <property type="entry name" value="CHITINASE"/>
    <property type="match status" value="1"/>
</dbReference>
<evidence type="ECO:0000256" key="12">
    <source>
        <dbReference type="RuleBase" id="RU000489"/>
    </source>
</evidence>
<keyword evidence="15" id="KW-1185">Reference proteome</keyword>
<dbReference type="InterPro" id="IPR017853">
    <property type="entry name" value="GH"/>
</dbReference>
<dbReference type="InterPro" id="IPR050314">
    <property type="entry name" value="Glycosyl_Hydrlase_18"/>
</dbReference>
<evidence type="ECO:0000313" key="15">
    <source>
        <dbReference type="Proteomes" id="UP000031575"/>
    </source>
</evidence>
<dbReference type="SMART" id="SM00636">
    <property type="entry name" value="Glyco_18"/>
    <property type="match status" value="1"/>
</dbReference>
<evidence type="ECO:0000256" key="9">
    <source>
        <dbReference type="ARBA" id="ARBA00023277"/>
    </source>
</evidence>
<dbReference type="Gene3D" id="3.20.20.80">
    <property type="entry name" value="Glycosidases"/>
    <property type="match status" value="1"/>
</dbReference>
<dbReference type="GeneID" id="63679173"/>
<evidence type="ECO:0000256" key="11">
    <source>
        <dbReference type="ARBA" id="ARBA00023326"/>
    </source>
</evidence>
<keyword evidence="10 12" id="KW-0326">Glycosidase</keyword>
<comment type="caution">
    <text evidence="14">The sequence shown here is derived from an EMBL/GenBank/DDBJ whole genome shotgun (WGS) entry which is preliminary data.</text>
</comment>
<evidence type="ECO:0000256" key="4">
    <source>
        <dbReference type="ARBA" id="ARBA00012729"/>
    </source>
</evidence>
<dbReference type="Pfam" id="PF00704">
    <property type="entry name" value="Glyco_hydro_18"/>
    <property type="match status" value="1"/>
</dbReference>
<evidence type="ECO:0000256" key="6">
    <source>
        <dbReference type="ARBA" id="ARBA00022729"/>
    </source>
</evidence>
<evidence type="ECO:0000256" key="2">
    <source>
        <dbReference type="ARBA" id="ARBA00004613"/>
    </source>
</evidence>
<keyword evidence="7 12" id="KW-0378">Hydrolase</keyword>
<dbReference type="GO" id="GO:0008061">
    <property type="term" value="F:chitin binding"/>
    <property type="evidence" value="ECO:0007669"/>
    <property type="project" value="InterPro"/>
</dbReference>
<dbReference type="SUPFAM" id="SSF54556">
    <property type="entry name" value="Chitinase insertion domain"/>
    <property type="match status" value="1"/>
</dbReference>
<evidence type="ECO:0000313" key="14">
    <source>
        <dbReference type="EMBL" id="KIH93874.1"/>
    </source>
</evidence>
<comment type="similarity">
    <text evidence="3">Belongs to the glycosyl hydrolase 18 family. Chitinase class V subfamily.</text>
</comment>
<dbReference type="GO" id="GO:0008843">
    <property type="term" value="F:endochitinase activity"/>
    <property type="evidence" value="ECO:0007669"/>
    <property type="project" value="UniProtKB-EC"/>
</dbReference>
<dbReference type="InterPro" id="IPR001579">
    <property type="entry name" value="Glyco_hydro_18_chit_AS"/>
</dbReference>
<dbReference type="PROSITE" id="PS51910">
    <property type="entry name" value="GH18_2"/>
    <property type="match status" value="1"/>
</dbReference>
<dbReference type="GO" id="GO:0006032">
    <property type="term" value="P:chitin catabolic process"/>
    <property type="evidence" value="ECO:0007669"/>
    <property type="project" value="UniProtKB-KW"/>
</dbReference>
<keyword evidence="5" id="KW-0964">Secreted</keyword>
<dbReference type="Proteomes" id="UP000031575">
    <property type="component" value="Unassembled WGS sequence"/>
</dbReference>
<sequence>MATPRGYRSVVYFANWSVYVRAYKPQDLPAEHITHILYAFANIRPESGEVILTDTWADTGIHWEGDTWDQPGNNMFGCMKQINILKKRNRNLKVLLSIGGYTSSVNFVKPASRPELRAVFAETAAKHVKELGFDGIDLDWEYPQNAEEAANYVQLLYECRKALDAYGDSLGPNRYHFELTVACPAGPQNYEILDVPAMDRYLDFWNLMSYDYAGSWSSVSGHQANVYPHQTNPAITPASTAVALHYYQSRGVATNKIVMGLPLYGRAFTNTDGLGRPFEGTGPGSFEAGVWDFKALPPPDAQEHYDPEIIASSCYDPKSRTFITYDSQPSTLAKAIFIKDRGLGGAMWWEASGDREGPASLVRIMSNALGGPANLQQQPNCITYPESPYDNLRNGHL</sequence>
<dbReference type="OrthoDB" id="76388at2759"/>
<dbReference type="Gene3D" id="3.10.50.10">
    <property type="match status" value="1"/>
</dbReference>
<accession>A0A0C2F4M5</accession>
<dbReference type="AlphaFoldDB" id="A0A0C2F4M5"/>
<organism evidence="14 15">
    <name type="scientific">Sporothrix brasiliensis 5110</name>
    <dbReference type="NCBI Taxonomy" id="1398154"/>
    <lineage>
        <taxon>Eukaryota</taxon>
        <taxon>Fungi</taxon>
        <taxon>Dikarya</taxon>
        <taxon>Ascomycota</taxon>
        <taxon>Pezizomycotina</taxon>
        <taxon>Sordariomycetes</taxon>
        <taxon>Sordariomycetidae</taxon>
        <taxon>Ophiostomatales</taxon>
        <taxon>Ophiostomataceae</taxon>
        <taxon>Sporothrix</taxon>
    </lineage>
</organism>
<dbReference type="PROSITE" id="PS01095">
    <property type="entry name" value="GH18_1"/>
    <property type="match status" value="1"/>
</dbReference>
<evidence type="ECO:0000256" key="5">
    <source>
        <dbReference type="ARBA" id="ARBA00022525"/>
    </source>
</evidence>
<gene>
    <name evidence="14" type="ORF">SPBR_05990</name>
</gene>
<evidence type="ECO:0000256" key="1">
    <source>
        <dbReference type="ARBA" id="ARBA00000822"/>
    </source>
</evidence>
<name>A0A0C2F4M5_9PEZI</name>
<protein>
    <recommendedName>
        <fullName evidence="4">chitinase</fullName>
        <ecNumber evidence="4">3.2.1.14</ecNumber>
    </recommendedName>
</protein>
<dbReference type="GO" id="GO:0005576">
    <property type="term" value="C:extracellular region"/>
    <property type="evidence" value="ECO:0007669"/>
    <property type="project" value="UniProtKB-SubCell"/>
</dbReference>
<dbReference type="VEuPathDB" id="FungiDB:SPBR_05990"/>
<dbReference type="FunFam" id="3.20.20.80:FF:000075">
    <property type="entry name" value="Sporulation-specific chitinase"/>
    <property type="match status" value="1"/>
</dbReference>
<dbReference type="PANTHER" id="PTHR11177:SF317">
    <property type="entry name" value="CHITINASE 12-RELATED"/>
    <property type="match status" value="1"/>
</dbReference>
<evidence type="ECO:0000256" key="8">
    <source>
        <dbReference type="ARBA" id="ARBA00023024"/>
    </source>
</evidence>
<dbReference type="InterPro" id="IPR029070">
    <property type="entry name" value="Chitinase_insertion_sf"/>
</dbReference>
<evidence type="ECO:0000256" key="7">
    <source>
        <dbReference type="ARBA" id="ARBA00022801"/>
    </source>
</evidence>
<dbReference type="EMBL" id="AWTV01000004">
    <property type="protein sequence ID" value="KIH93874.1"/>
    <property type="molecule type" value="Genomic_DNA"/>
</dbReference>
<keyword evidence="8" id="KW-0146">Chitin degradation</keyword>
<feature type="domain" description="GH18" evidence="13">
    <location>
        <begin position="7"/>
        <end position="372"/>
    </location>
</feature>
<dbReference type="FunFam" id="3.10.50.10:FF:000005">
    <property type="entry name" value="Endochitinase B1"/>
    <property type="match status" value="1"/>
</dbReference>
<proteinExistence type="inferred from homology"/>
<comment type="subcellular location">
    <subcellularLocation>
        <location evidence="2">Secreted</location>
    </subcellularLocation>
</comment>
<dbReference type="HOGENOM" id="CLU_002833_1_0_1"/>
<dbReference type="SUPFAM" id="SSF51445">
    <property type="entry name" value="(Trans)glycosidases"/>
    <property type="match status" value="1"/>
</dbReference>
<comment type="catalytic activity">
    <reaction evidence="1">
        <text>Random endo-hydrolysis of N-acetyl-beta-D-glucosaminide (1-&gt;4)-beta-linkages in chitin and chitodextrins.</text>
        <dbReference type="EC" id="3.2.1.14"/>
    </reaction>
</comment>
<evidence type="ECO:0000259" key="13">
    <source>
        <dbReference type="PROSITE" id="PS51910"/>
    </source>
</evidence>
<keyword evidence="6" id="KW-0732">Signal</keyword>
<dbReference type="CDD" id="cd06548">
    <property type="entry name" value="GH18_chitinase"/>
    <property type="match status" value="1"/>
</dbReference>
<dbReference type="GO" id="GO:0000272">
    <property type="term" value="P:polysaccharide catabolic process"/>
    <property type="evidence" value="ECO:0007669"/>
    <property type="project" value="UniProtKB-KW"/>
</dbReference>
<keyword evidence="11" id="KW-0624">Polysaccharide degradation</keyword>
<reference evidence="14 15" key="1">
    <citation type="journal article" date="2014" name="BMC Genomics">
        <title>Comparative genomics of the major fungal agents of human and animal Sporotrichosis: Sporothrix schenckii and Sporothrix brasiliensis.</title>
        <authorList>
            <person name="Teixeira M.M."/>
            <person name="de Almeida L.G."/>
            <person name="Kubitschek-Barreira P."/>
            <person name="Alves F.L."/>
            <person name="Kioshima E.S."/>
            <person name="Abadio A.K."/>
            <person name="Fernandes L."/>
            <person name="Derengowski L.S."/>
            <person name="Ferreira K.S."/>
            <person name="Souza R.C."/>
            <person name="Ruiz J.C."/>
            <person name="de Andrade N.C."/>
            <person name="Paes H.C."/>
            <person name="Nicola A.M."/>
            <person name="Albuquerque P."/>
            <person name="Gerber A.L."/>
            <person name="Martins V.P."/>
            <person name="Peconick L.D."/>
            <person name="Neto A.V."/>
            <person name="Chaucanez C.B."/>
            <person name="Silva P.A."/>
            <person name="Cunha O.L."/>
            <person name="de Oliveira F.F."/>
            <person name="dos Santos T.C."/>
            <person name="Barros A.L."/>
            <person name="Soares M.A."/>
            <person name="de Oliveira L.M."/>
            <person name="Marini M.M."/>
            <person name="Villalobos-Duno H."/>
            <person name="Cunha M.M."/>
            <person name="de Hoog S."/>
            <person name="da Silveira J.F."/>
            <person name="Henrissat B."/>
            <person name="Nino-Vega G.A."/>
            <person name="Cisalpino P.S."/>
            <person name="Mora-Montes H.M."/>
            <person name="Almeida S.R."/>
            <person name="Stajich J.E."/>
            <person name="Lopes-Bezerra L.M."/>
            <person name="Vasconcelos A.T."/>
            <person name="Felipe M.S."/>
        </authorList>
    </citation>
    <scope>NUCLEOTIDE SEQUENCE [LARGE SCALE GENOMIC DNA]</scope>
    <source>
        <strain evidence="14 15">5110</strain>
    </source>
</reference>
<evidence type="ECO:0000256" key="10">
    <source>
        <dbReference type="ARBA" id="ARBA00023295"/>
    </source>
</evidence>
<dbReference type="InterPro" id="IPR001223">
    <property type="entry name" value="Glyco_hydro18_cat"/>
</dbReference>
<dbReference type="RefSeq" id="XP_040621884.1">
    <property type="nucleotide sequence ID" value="XM_040764252.1"/>
</dbReference>
<dbReference type="InterPro" id="IPR011583">
    <property type="entry name" value="Chitinase_II/V-like_cat"/>
</dbReference>
<evidence type="ECO:0000256" key="3">
    <source>
        <dbReference type="ARBA" id="ARBA00008682"/>
    </source>
</evidence>